<keyword evidence="2" id="KW-1185">Reference proteome</keyword>
<dbReference type="EMBL" id="LBMM01009282">
    <property type="protein sequence ID" value="KMQ88250.1"/>
    <property type="molecule type" value="Genomic_DNA"/>
</dbReference>
<organism evidence="1 2">
    <name type="scientific">Lasius niger</name>
    <name type="common">Black garden ant</name>
    <dbReference type="NCBI Taxonomy" id="67767"/>
    <lineage>
        <taxon>Eukaryota</taxon>
        <taxon>Metazoa</taxon>
        <taxon>Ecdysozoa</taxon>
        <taxon>Arthropoda</taxon>
        <taxon>Hexapoda</taxon>
        <taxon>Insecta</taxon>
        <taxon>Pterygota</taxon>
        <taxon>Neoptera</taxon>
        <taxon>Endopterygota</taxon>
        <taxon>Hymenoptera</taxon>
        <taxon>Apocrita</taxon>
        <taxon>Aculeata</taxon>
        <taxon>Formicoidea</taxon>
        <taxon>Formicidae</taxon>
        <taxon>Formicinae</taxon>
        <taxon>Lasius</taxon>
        <taxon>Lasius</taxon>
    </lineage>
</organism>
<protein>
    <submittedName>
        <fullName evidence="1">Phosphoribosylformylglycinamidine synthase</fullName>
    </submittedName>
</protein>
<gene>
    <name evidence="1" type="ORF">RF55_12293</name>
</gene>
<proteinExistence type="predicted"/>
<dbReference type="Proteomes" id="UP000036403">
    <property type="component" value="Unassembled WGS sequence"/>
</dbReference>
<reference evidence="1 2" key="1">
    <citation type="submission" date="2015-04" db="EMBL/GenBank/DDBJ databases">
        <title>Lasius niger genome sequencing.</title>
        <authorList>
            <person name="Konorov E.A."/>
            <person name="Nikitin M.A."/>
            <person name="Kirill M.V."/>
            <person name="Chang P."/>
        </authorList>
    </citation>
    <scope>NUCLEOTIDE SEQUENCE [LARGE SCALE GENOMIC DNA]</scope>
    <source>
        <tissue evidence="1">Whole</tissue>
    </source>
</reference>
<dbReference type="PaxDb" id="67767-A0A0J7N6C5"/>
<name>A0A0J7N6C5_LASNI</name>
<dbReference type="AlphaFoldDB" id="A0A0J7N6C5"/>
<evidence type="ECO:0000313" key="1">
    <source>
        <dbReference type="EMBL" id="KMQ88250.1"/>
    </source>
</evidence>
<evidence type="ECO:0000313" key="2">
    <source>
        <dbReference type="Proteomes" id="UP000036403"/>
    </source>
</evidence>
<comment type="caution">
    <text evidence="1">The sequence shown here is derived from an EMBL/GenBank/DDBJ whole genome shotgun (WGS) entry which is preliminary data.</text>
</comment>
<sequence length="105" mass="11578">MGIASPKDELMDHSLSSRWLLAELHHDRDAILLFALASIAKERCSPLLTRLTCPPESDQFDPTIWGVTAGYGDTPDANVSKNPGAFAVPIAIYPVDSWVRWLSQD</sequence>
<accession>A0A0J7N6C5</accession>